<evidence type="ECO:0000313" key="1">
    <source>
        <dbReference type="EMBL" id="JAE31458.1"/>
    </source>
</evidence>
<dbReference type="EMBL" id="GBRH01166438">
    <property type="protein sequence ID" value="JAE31458.1"/>
    <property type="molecule type" value="Transcribed_RNA"/>
</dbReference>
<name>A0A0A9HEY0_ARUDO</name>
<reference evidence="1" key="1">
    <citation type="submission" date="2014-09" db="EMBL/GenBank/DDBJ databases">
        <authorList>
            <person name="Magalhaes I.L.F."/>
            <person name="Oliveira U."/>
            <person name="Santos F.R."/>
            <person name="Vidigal T.H.D.A."/>
            <person name="Brescovit A.D."/>
            <person name="Santos A.J."/>
        </authorList>
    </citation>
    <scope>NUCLEOTIDE SEQUENCE</scope>
    <source>
        <tissue evidence="1">Shoot tissue taken approximately 20 cm above the soil surface</tissue>
    </source>
</reference>
<accession>A0A0A9HEY0</accession>
<sequence>MAGGAGRGFGDGQRADESAVGEELHTSVAAGVRYCVQRHYRLLFSRYCFLVAFSSVWPANDFQLTIS</sequence>
<protein>
    <submittedName>
        <fullName evidence="1">Uncharacterized protein</fullName>
    </submittedName>
</protein>
<organism evidence="1">
    <name type="scientific">Arundo donax</name>
    <name type="common">Giant reed</name>
    <name type="synonym">Donax arundinaceus</name>
    <dbReference type="NCBI Taxonomy" id="35708"/>
    <lineage>
        <taxon>Eukaryota</taxon>
        <taxon>Viridiplantae</taxon>
        <taxon>Streptophyta</taxon>
        <taxon>Embryophyta</taxon>
        <taxon>Tracheophyta</taxon>
        <taxon>Spermatophyta</taxon>
        <taxon>Magnoliopsida</taxon>
        <taxon>Liliopsida</taxon>
        <taxon>Poales</taxon>
        <taxon>Poaceae</taxon>
        <taxon>PACMAD clade</taxon>
        <taxon>Arundinoideae</taxon>
        <taxon>Arundineae</taxon>
        <taxon>Arundo</taxon>
    </lineage>
</organism>
<reference evidence="1" key="2">
    <citation type="journal article" date="2015" name="Data Brief">
        <title>Shoot transcriptome of the giant reed, Arundo donax.</title>
        <authorList>
            <person name="Barrero R.A."/>
            <person name="Guerrero F.D."/>
            <person name="Moolhuijzen P."/>
            <person name="Goolsby J.A."/>
            <person name="Tidwell J."/>
            <person name="Bellgard S.E."/>
            <person name="Bellgard M.I."/>
        </authorList>
    </citation>
    <scope>NUCLEOTIDE SEQUENCE</scope>
    <source>
        <tissue evidence="1">Shoot tissue taken approximately 20 cm above the soil surface</tissue>
    </source>
</reference>
<dbReference type="AlphaFoldDB" id="A0A0A9HEY0"/>
<proteinExistence type="predicted"/>